<gene>
    <name evidence="10" type="ORF">H9838_04980</name>
</gene>
<dbReference type="GO" id="GO:0004523">
    <property type="term" value="F:RNA-DNA hybrid ribonuclease activity"/>
    <property type="evidence" value="ECO:0007669"/>
    <property type="project" value="UniProtKB-EC"/>
</dbReference>
<proteinExistence type="inferred from homology"/>
<dbReference type="InterPro" id="IPR036397">
    <property type="entry name" value="RNaseH_sf"/>
</dbReference>
<dbReference type="InterPro" id="IPR050092">
    <property type="entry name" value="RNase_H"/>
</dbReference>
<sequence length="216" mass="23704">MGKKYYAVKNGRDGDGIWESWEQCRAQTHGVKGVLFKSFPTREEAEAFLQKAAKAGEEPAQGQNPQGGDPQGREGQAVAYVDGSFSRETGEIGCGAVLFYGGERKLFSQKYRDPDLAEMHNVAGEILGAAAVIRYCLEQGIPALEIHHDYEGVGKWAMGLWKANKPGTQAYAALCRQASARLELRFVKVKGHSGNQWNDLADELARKALGKDKSQR</sequence>
<evidence type="ECO:0000256" key="2">
    <source>
        <dbReference type="ARBA" id="ARBA00005300"/>
    </source>
</evidence>
<dbReference type="PANTHER" id="PTHR10642:SF26">
    <property type="entry name" value="RIBONUCLEASE H1"/>
    <property type="match status" value="1"/>
</dbReference>
<evidence type="ECO:0000256" key="1">
    <source>
        <dbReference type="ARBA" id="ARBA00000077"/>
    </source>
</evidence>
<dbReference type="SUPFAM" id="SSF53098">
    <property type="entry name" value="Ribonuclease H-like"/>
    <property type="match status" value="1"/>
</dbReference>
<comment type="catalytic activity">
    <reaction evidence="1">
        <text>Endonucleolytic cleavage to 5'-phosphomonoester.</text>
        <dbReference type="EC" id="3.1.26.4"/>
    </reaction>
</comment>
<evidence type="ECO:0000256" key="7">
    <source>
        <dbReference type="ARBA" id="ARBA00022801"/>
    </source>
</evidence>
<organism evidence="10 11">
    <name type="scientific">Candidatus Acutalibacter pullistercoris</name>
    <dbReference type="NCBI Taxonomy" id="2838418"/>
    <lineage>
        <taxon>Bacteria</taxon>
        <taxon>Bacillati</taxon>
        <taxon>Bacillota</taxon>
        <taxon>Clostridia</taxon>
        <taxon>Eubacteriales</taxon>
        <taxon>Acutalibacteraceae</taxon>
        <taxon>Acutalibacter</taxon>
    </lineage>
</organism>
<dbReference type="InterPro" id="IPR012337">
    <property type="entry name" value="RNaseH-like_sf"/>
</dbReference>
<evidence type="ECO:0000259" key="9">
    <source>
        <dbReference type="PROSITE" id="PS50879"/>
    </source>
</evidence>
<comment type="similarity">
    <text evidence="2">Belongs to the RNase H family.</text>
</comment>
<reference evidence="10" key="1">
    <citation type="journal article" date="2021" name="PeerJ">
        <title>Extensive microbial diversity within the chicken gut microbiome revealed by metagenomics and culture.</title>
        <authorList>
            <person name="Gilroy R."/>
            <person name="Ravi A."/>
            <person name="Getino M."/>
            <person name="Pursley I."/>
            <person name="Horton D.L."/>
            <person name="Alikhan N.F."/>
            <person name="Baker D."/>
            <person name="Gharbi K."/>
            <person name="Hall N."/>
            <person name="Watson M."/>
            <person name="Adriaenssens E.M."/>
            <person name="Foster-Nyarko E."/>
            <person name="Jarju S."/>
            <person name="Secka A."/>
            <person name="Antonio M."/>
            <person name="Oren A."/>
            <person name="Chaudhuri R.R."/>
            <person name="La Ragione R."/>
            <person name="Hildebrand F."/>
            <person name="Pallen M.J."/>
        </authorList>
    </citation>
    <scope>NUCLEOTIDE SEQUENCE</scope>
    <source>
        <strain evidence="10">1282</strain>
    </source>
</reference>
<feature type="compositionally biased region" description="Low complexity" evidence="8">
    <location>
        <begin position="59"/>
        <end position="68"/>
    </location>
</feature>
<comment type="caution">
    <text evidence="10">The sequence shown here is derived from an EMBL/GenBank/DDBJ whole genome shotgun (WGS) entry which is preliminary data.</text>
</comment>
<dbReference type="EC" id="3.1.26.4" evidence="3"/>
<accession>A0A9D2C0Q9</accession>
<dbReference type="GO" id="GO:0003676">
    <property type="term" value="F:nucleic acid binding"/>
    <property type="evidence" value="ECO:0007669"/>
    <property type="project" value="InterPro"/>
</dbReference>
<evidence type="ECO:0000313" key="10">
    <source>
        <dbReference type="EMBL" id="HIY26514.1"/>
    </source>
</evidence>
<dbReference type="SUPFAM" id="SSF55658">
    <property type="entry name" value="L9 N-domain-like"/>
    <property type="match status" value="1"/>
</dbReference>
<dbReference type="Gene3D" id="3.30.420.10">
    <property type="entry name" value="Ribonuclease H-like superfamily/Ribonuclease H"/>
    <property type="match status" value="1"/>
</dbReference>
<dbReference type="Pfam" id="PF01693">
    <property type="entry name" value="Cauli_VI"/>
    <property type="match status" value="1"/>
</dbReference>
<dbReference type="PANTHER" id="PTHR10642">
    <property type="entry name" value="RIBONUCLEASE H1"/>
    <property type="match status" value="1"/>
</dbReference>
<evidence type="ECO:0000256" key="5">
    <source>
        <dbReference type="ARBA" id="ARBA00022723"/>
    </source>
</evidence>
<keyword evidence="7" id="KW-0378">Hydrolase</keyword>
<dbReference type="Proteomes" id="UP000823915">
    <property type="component" value="Unassembled WGS sequence"/>
</dbReference>
<dbReference type="PROSITE" id="PS50879">
    <property type="entry name" value="RNASE_H_1"/>
    <property type="match status" value="1"/>
</dbReference>
<dbReference type="InterPro" id="IPR002156">
    <property type="entry name" value="RNaseH_domain"/>
</dbReference>
<dbReference type="Gene3D" id="3.40.970.10">
    <property type="entry name" value="Ribonuclease H1, N-terminal domain"/>
    <property type="match status" value="1"/>
</dbReference>
<evidence type="ECO:0000256" key="6">
    <source>
        <dbReference type="ARBA" id="ARBA00022759"/>
    </source>
</evidence>
<feature type="domain" description="RNase H type-1" evidence="9">
    <location>
        <begin position="73"/>
        <end position="210"/>
    </location>
</feature>
<keyword evidence="6" id="KW-0255">Endonuclease</keyword>
<dbReference type="CDD" id="cd09277">
    <property type="entry name" value="RNase_HI_bacteria_like"/>
    <property type="match status" value="1"/>
</dbReference>
<evidence type="ECO:0000313" key="11">
    <source>
        <dbReference type="Proteomes" id="UP000823915"/>
    </source>
</evidence>
<evidence type="ECO:0000256" key="4">
    <source>
        <dbReference type="ARBA" id="ARBA00022722"/>
    </source>
</evidence>
<reference evidence="10" key="2">
    <citation type="submission" date="2021-04" db="EMBL/GenBank/DDBJ databases">
        <authorList>
            <person name="Gilroy R."/>
        </authorList>
    </citation>
    <scope>NUCLEOTIDE SEQUENCE</scope>
    <source>
        <strain evidence="10">1282</strain>
    </source>
</reference>
<dbReference type="AlphaFoldDB" id="A0A9D2C0Q9"/>
<keyword evidence="4" id="KW-0540">Nuclease</keyword>
<feature type="region of interest" description="Disordered" evidence="8">
    <location>
        <begin position="50"/>
        <end position="75"/>
    </location>
</feature>
<evidence type="ECO:0000256" key="3">
    <source>
        <dbReference type="ARBA" id="ARBA00012180"/>
    </source>
</evidence>
<dbReference type="GO" id="GO:0043137">
    <property type="term" value="P:DNA replication, removal of RNA primer"/>
    <property type="evidence" value="ECO:0007669"/>
    <property type="project" value="TreeGrafter"/>
</dbReference>
<evidence type="ECO:0000256" key="8">
    <source>
        <dbReference type="SAM" id="MobiDB-lite"/>
    </source>
</evidence>
<dbReference type="GO" id="GO:0046872">
    <property type="term" value="F:metal ion binding"/>
    <property type="evidence" value="ECO:0007669"/>
    <property type="project" value="UniProtKB-KW"/>
</dbReference>
<dbReference type="InterPro" id="IPR037056">
    <property type="entry name" value="RNase_H1_N_sf"/>
</dbReference>
<keyword evidence="5" id="KW-0479">Metal-binding</keyword>
<dbReference type="InterPro" id="IPR009027">
    <property type="entry name" value="Ribosomal_bL9/RNase_H1_N"/>
</dbReference>
<dbReference type="InterPro" id="IPR011320">
    <property type="entry name" value="RNase_H1_N"/>
</dbReference>
<protein>
    <recommendedName>
        <fullName evidence="3">ribonuclease H</fullName>
        <ecNumber evidence="3">3.1.26.4</ecNumber>
    </recommendedName>
</protein>
<name>A0A9D2C0Q9_9FIRM</name>
<dbReference type="EMBL" id="DXDU01000082">
    <property type="protein sequence ID" value="HIY26514.1"/>
    <property type="molecule type" value="Genomic_DNA"/>
</dbReference>
<dbReference type="Pfam" id="PF00075">
    <property type="entry name" value="RNase_H"/>
    <property type="match status" value="1"/>
</dbReference>